<dbReference type="GO" id="GO:0004222">
    <property type="term" value="F:metalloendopeptidase activity"/>
    <property type="evidence" value="ECO:0007669"/>
    <property type="project" value="TreeGrafter"/>
</dbReference>
<reference evidence="4 5" key="1">
    <citation type="submission" date="2019-08" db="EMBL/GenBank/DDBJ databases">
        <title>Bacillus genomes from the desert of Cuatro Cienegas, Coahuila.</title>
        <authorList>
            <person name="Olmedo-Alvarez G."/>
        </authorList>
    </citation>
    <scope>NUCLEOTIDE SEQUENCE [LARGE SCALE GENOMIC DNA]</scope>
    <source>
        <strain evidence="4 5">CH446_14T</strain>
    </source>
</reference>
<evidence type="ECO:0000313" key="5">
    <source>
        <dbReference type="Proteomes" id="UP000322139"/>
    </source>
</evidence>
<dbReference type="Gene3D" id="2.70.70.10">
    <property type="entry name" value="Glucose Permease (Domain IIA)"/>
    <property type="match status" value="1"/>
</dbReference>
<dbReference type="PANTHER" id="PTHR21666:SF274">
    <property type="entry name" value="STAGE IV SPORULATION PROTEIN FA"/>
    <property type="match status" value="1"/>
</dbReference>
<feature type="transmembrane region" description="Helical" evidence="2">
    <location>
        <begin position="64"/>
        <end position="82"/>
    </location>
</feature>
<dbReference type="InterPro" id="IPR050570">
    <property type="entry name" value="Cell_wall_metabolism_enzyme"/>
</dbReference>
<evidence type="ECO:0000256" key="1">
    <source>
        <dbReference type="SAM" id="MobiDB-lite"/>
    </source>
</evidence>
<dbReference type="EMBL" id="VTER01000002">
    <property type="protein sequence ID" value="TYS51290.1"/>
    <property type="molecule type" value="Genomic_DNA"/>
</dbReference>
<organism evidence="4 5">
    <name type="scientific">Bacillus infantis</name>
    <dbReference type="NCBI Taxonomy" id="324767"/>
    <lineage>
        <taxon>Bacteria</taxon>
        <taxon>Bacillati</taxon>
        <taxon>Bacillota</taxon>
        <taxon>Bacilli</taxon>
        <taxon>Bacillales</taxon>
        <taxon>Bacillaceae</taxon>
        <taxon>Bacillus</taxon>
    </lineage>
</organism>
<feature type="region of interest" description="Disordered" evidence="1">
    <location>
        <begin position="1"/>
        <end position="37"/>
    </location>
</feature>
<dbReference type="Pfam" id="PF01551">
    <property type="entry name" value="Peptidase_M23"/>
    <property type="match status" value="1"/>
</dbReference>
<dbReference type="AlphaFoldDB" id="A0A5D4RK18"/>
<dbReference type="InterPro" id="IPR016047">
    <property type="entry name" value="M23ase_b-sheet_dom"/>
</dbReference>
<feature type="compositionally biased region" description="Basic and acidic residues" evidence="1">
    <location>
        <begin position="1"/>
        <end position="23"/>
    </location>
</feature>
<evidence type="ECO:0000256" key="2">
    <source>
        <dbReference type="SAM" id="Phobius"/>
    </source>
</evidence>
<dbReference type="PANTHER" id="PTHR21666">
    <property type="entry name" value="PEPTIDASE-RELATED"/>
    <property type="match status" value="1"/>
</dbReference>
<evidence type="ECO:0000259" key="3">
    <source>
        <dbReference type="Pfam" id="PF01551"/>
    </source>
</evidence>
<keyword evidence="2" id="KW-0472">Membrane</keyword>
<name>A0A5D4RK18_9BACI</name>
<gene>
    <name evidence="4" type="ORF">FZD51_04465</name>
</gene>
<dbReference type="SUPFAM" id="SSF51261">
    <property type="entry name" value="Duplicated hybrid motif"/>
    <property type="match status" value="1"/>
</dbReference>
<sequence length="258" mass="29181">MRSRADEIRKRIEKRKKDQERINKQLQHRLPWAEEEEKHGFGKMPAYEASSPEGEHPLFKKEVFFFKLLASACLVLVTAILFKNPSAAFEPAKNFVAKTMETDFQFAAVSEWYEEQFGEPLALVPFTDSKKERDESTPAQEYALPASGKILEEFDETGQRVTIEIAMDANVESVEEGLVKFASNKEGFGKTVIVQHADKTETWYGNLSEIKVNLYDYIGKGVAVGTAAEVPESGKGSFYFALKQGDDFIDPIQVMQFD</sequence>
<dbReference type="CDD" id="cd12797">
    <property type="entry name" value="M23_peptidase"/>
    <property type="match status" value="1"/>
</dbReference>
<protein>
    <submittedName>
        <fullName evidence="4">M23 family metallopeptidase</fullName>
    </submittedName>
</protein>
<keyword evidence="2" id="KW-0812">Transmembrane</keyword>
<comment type="caution">
    <text evidence="4">The sequence shown here is derived from an EMBL/GenBank/DDBJ whole genome shotgun (WGS) entry which is preliminary data.</text>
</comment>
<dbReference type="RefSeq" id="WP_148973656.1">
    <property type="nucleotide sequence ID" value="NZ_JBNIKT010000013.1"/>
</dbReference>
<dbReference type="InterPro" id="IPR011055">
    <property type="entry name" value="Dup_hybrid_motif"/>
</dbReference>
<feature type="domain" description="M23ase beta-sheet core" evidence="3">
    <location>
        <begin position="161"/>
        <end position="251"/>
    </location>
</feature>
<evidence type="ECO:0000313" key="4">
    <source>
        <dbReference type="EMBL" id="TYS51290.1"/>
    </source>
</evidence>
<proteinExistence type="predicted"/>
<accession>A0A5D4RK18</accession>
<dbReference type="Proteomes" id="UP000322139">
    <property type="component" value="Unassembled WGS sequence"/>
</dbReference>
<keyword evidence="2" id="KW-1133">Transmembrane helix</keyword>